<dbReference type="WBParaSite" id="BXY_0649500.1">
    <property type="protein sequence ID" value="BXY_0649500.1"/>
    <property type="gene ID" value="BXY_0649500"/>
</dbReference>
<dbReference type="InterPro" id="IPR017853">
    <property type="entry name" value="GH"/>
</dbReference>
<feature type="domain" description="Beta-hexosaminidase eukaryotic type N-terminal" evidence="13">
    <location>
        <begin position="76"/>
        <end position="198"/>
    </location>
</feature>
<dbReference type="SUPFAM" id="SSF55545">
    <property type="entry name" value="beta-N-acetylhexosaminidase-like domain"/>
    <property type="match status" value="1"/>
</dbReference>
<evidence type="ECO:0000256" key="2">
    <source>
        <dbReference type="ARBA" id="ARBA00006285"/>
    </source>
</evidence>
<feature type="region of interest" description="Disordered" evidence="10">
    <location>
        <begin position="1"/>
        <end position="22"/>
    </location>
</feature>
<evidence type="ECO:0000256" key="11">
    <source>
        <dbReference type="SAM" id="Phobius"/>
    </source>
</evidence>
<evidence type="ECO:0000313" key="14">
    <source>
        <dbReference type="EMBL" id="CAD5235718.1"/>
    </source>
</evidence>
<keyword evidence="17" id="KW-1185">Reference proteome</keyword>
<keyword evidence="5" id="KW-0325">Glycoprotein</keyword>
<dbReference type="Proteomes" id="UP000095284">
    <property type="component" value="Unplaced"/>
</dbReference>
<dbReference type="GO" id="GO:0030203">
    <property type="term" value="P:glycosaminoglycan metabolic process"/>
    <property type="evidence" value="ECO:0007669"/>
    <property type="project" value="TreeGrafter"/>
</dbReference>
<dbReference type="InterPro" id="IPR029018">
    <property type="entry name" value="Hex-like_dom2"/>
</dbReference>
<organism evidence="16 18">
    <name type="scientific">Bursaphelenchus xylophilus</name>
    <name type="common">Pinewood nematode worm</name>
    <name type="synonym">Aphelenchoides xylophilus</name>
    <dbReference type="NCBI Taxonomy" id="6326"/>
    <lineage>
        <taxon>Eukaryota</taxon>
        <taxon>Metazoa</taxon>
        <taxon>Ecdysozoa</taxon>
        <taxon>Nematoda</taxon>
        <taxon>Chromadorea</taxon>
        <taxon>Rhabditida</taxon>
        <taxon>Tylenchina</taxon>
        <taxon>Tylenchomorpha</taxon>
        <taxon>Aphelenchoidea</taxon>
        <taxon>Aphelenchoididae</taxon>
        <taxon>Bursaphelenchus</taxon>
    </lineage>
</organism>
<evidence type="ECO:0000313" key="18">
    <source>
        <dbReference type="WBParaSite" id="BXY_0649500.1"/>
    </source>
</evidence>
<dbReference type="eggNOG" id="KOG2499">
    <property type="taxonomic scope" value="Eukaryota"/>
</dbReference>
<dbReference type="FunFam" id="3.20.20.80:FF:000063">
    <property type="entry name" value="Beta-hexosaminidase"/>
    <property type="match status" value="1"/>
</dbReference>
<gene>
    <name evidence="14" type="ORF">BXYJ_LOCUS15809</name>
</gene>
<dbReference type="PIRSF" id="PIRSF001093">
    <property type="entry name" value="B-hxosamndse_ab_euk"/>
    <property type="match status" value="1"/>
</dbReference>
<evidence type="ECO:0000259" key="13">
    <source>
        <dbReference type="Pfam" id="PF14845"/>
    </source>
</evidence>
<dbReference type="Pfam" id="PF14845">
    <property type="entry name" value="Glycohydro_20b2"/>
    <property type="match status" value="1"/>
</dbReference>
<dbReference type="Gene3D" id="3.30.379.10">
    <property type="entry name" value="Chitobiase/beta-hexosaminidase domain 2-like"/>
    <property type="match status" value="1"/>
</dbReference>
<keyword evidence="6 8" id="KW-0326">Glycosidase</keyword>
<dbReference type="EC" id="3.2.1.52" evidence="8"/>
<evidence type="ECO:0000256" key="7">
    <source>
        <dbReference type="ARBA" id="ARBA00053719"/>
    </source>
</evidence>
<dbReference type="SUPFAM" id="SSF51445">
    <property type="entry name" value="(Trans)glycosidases"/>
    <property type="match status" value="1"/>
</dbReference>
<dbReference type="AlphaFoldDB" id="A0A1I7S0H1"/>
<dbReference type="PRINTS" id="PR00738">
    <property type="entry name" value="GLHYDRLASE20"/>
</dbReference>
<name>A0A1I7S0H1_BURXY</name>
<dbReference type="Gene3D" id="3.20.20.80">
    <property type="entry name" value="Glycosidases"/>
    <property type="match status" value="1"/>
</dbReference>
<dbReference type="InterPro" id="IPR025705">
    <property type="entry name" value="Beta_hexosaminidase_sua/sub"/>
</dbReference>
<evidence type="ECO:0000256" key="1">
    <source>
        <dbReference type="ARBA" id="ARBA00001231"/>
    </source>
</evidence>
<dbReference type="GO" id="GO:0016020">
    <property type="term" value="C:membrane"/>
    <property type="evidence" value="ECO:0007669"/>
    <property type="project" value="TreeGrafter"/>
</dbReference>
<reference evidence="15" key="2">
    <citation type="submission" date="2020-08" db="EMBL/GenBank/DDBJ databases">
        <authorList>
            <person name="Kikuchi T."/>
        </authorList>
    </citation>
    <scope>NUCLEOTIDE SEQUENCE</scope>
    <source>
        <strain evidence="14">Ka4C1</strain>
    </source>
</reference>
<feature type="domain" description="Glycoside hydrolase family 20 catalytic" evidence="12">
    <location>
        <begin position="219"/>
        <end position="532"/>
    </location>
</feature>
<dbReference type="GO" id="GO:0005764">
    <property type="term" value="C:lysosome"/>
    <property type="evidence" value="ECO:0007669"/>
    <property type="project" value="TreeGrafter"/>
</dbReference>
<evidence type="ECO:0000256" key="8">
    <source>
        <dbReference type="PIRNR" id="PIRNR001093"/>
    </source>
</evidence>
<keyword evidence="4 8" id="KW-0378">Hydrolase</keyword>
<evidence type="ECO:0000256" key="5">
    <source>
        <dbReference type="ARBA" id="ARBA00023180"/>
    </source>
</evidence>
<dbReference type="InterPro" id="IPR015883">
    <property type="entry name" value="Glyco_hydro_20_cat"/>
</dbReference>
<evidence type="ECO:0000313" key="15">
    <source>
        <dbReference type="EMBL" id="CAG9132255.1"/>
    </source>
</evidence>
<dbReference type="EMBL" id="CAJFDI010000006">
    <property type="protein sequence ID" value="CAD5235718.1"/>
    <property type="molecule type" value="Genomic_DNA"/>
</dbReference>
<evidence type="ECO:0000313" key="16">
    <source>
        <dbReference type="Proteomes" id="UP000095284"/>
    </source>
</evidence>
<dbReference type="Pfam" id="PF00728">
    <property type="entry name" value="Glyco_hydro_20"/>
    <property type="match status" value="1"/>
</dbReference>
<dbReference type="Proteomes" id="UP000582659">
    <property type="component" value="Unassembled WGS sequence"/>
</dbReference>
<feature type="active site" description="Proton donor" evidence="9">
    <location>
        <position position="368"/>
    </location>
</feature>
<dbReference type="CDD" id="cd06562">
    <property type="entry name" value="GH20_HexA_HexB-like"/>
    <property type="match status" value="1"/>
</dbReference>
<dbReference type="InterPro" id="IPR029019">
    <property type="entry name" value="HEX_eukaryotic_N"/>
</dbReference>
<evidence type="ECO:0000256" key="3">
    <source>
        <dbReference type="ARBA" id="ARBA00022729"/>
    </source>
</evidence>
<protein>
    <recommendedName>
        <fullName evidence="8">Beta-hexosaminidase</fullName>
        <ecNumber evidence="8">3.2.1.52</ecNumber>
    </recommendedName>
</protein>
<dbReference type="GO" id="GO:0004563">
    <property type="term" value="F:beta-N-acetylhexosaminidase activity"/>
    <property type="evidence" value="ECO:0007669"/>
    <property type="project" value="UniProtKB-EC"/>
</dbReference>
<comment type="catalytic activity">
    <reaction evidence="1 8">
        <text>Hydrolysis of terminal non-reducing N-acetyl-D-hexosamine residues in N-acetyl-beta-D-hexosaminides.</text>
        <dbReference type="EC" id="3.2.1.52"/>
    </reaction>
</comment>
<comment type="similarity">
    <text evidence="2 8">Belongs to the glycosyl hydrolase 20 family.</text>
</comment>
<comment type="function">
    <text evidence="7">Responsible for the degradation of GM2 gangliosides, and a variety of other molecules containing terminal N-acetyl hexosamines. Degrades chitotriose.</text>
</comment>
<dbReference type="Proteomes" id="UP000659654">
    <property type="component" value="Unassembled WGS sequence"/>
</dbReference>
<proteinExistence type="inferred from homology"/>
<dbReference type="GO" id="GO:0006689">
    <property type="term" value="P:ganglioside catabolic process"/>
    <property type="evidence" value="ECO:0007669"/>
    <property type="project" value="TreeGrafter"/>
</dbReference>
<keyword evidence="3" id="KW-0732">Signal</keyword>
<evidence type="ECO:0000313" key="17">
    <source>
        <dbReference type="Proteomes" id="UP000659654"/>
    </source>
</evidence>
<feature type="transmembrane region" description="Helical" evidence="11">
    <location>
        <begin position="49"/>
        <end position="66"/>
    </location>
</feature>
<evidence type="ECO:0000256" key="4">
    <source>
        <dbReference type="ARBA" id="ARBA00022801"/>
    </source>
</evidence>
<dbReference type="PANTHER" id="PTHR22600">
    <property type="entry name" value="BETA-HEXOSAMINIDASE"/>
    <property type="match status" value="1"/>
</dbReference>
<dbReference type="PANTHER" id="PTHR22600:SF21">
    <property type="entry name" value="BETA-HEXOSAMINIDASE A"/>
    <property type="match status" value="1"/>
</dbReference>
<evidence type="ECO:0000259" key="12">
    <source>
        <dbReference type="Pfam" id="PF00728"/>
    </source>
</evidence>
<dbReference type="SMR" id="A0A1I7S0H1"/>
<dbReference type="OrthoDB" id="428480at2759"/>
<accession>A0A1I7S0H1</accession>
<dbReference type="GO" id="GO:0005975">
    <property type="term" value="P:carbohydrate metabolic process"/>
    <property type="evidence" value="ECO:0007669"/>
    <property type="project" value="InterPro"/>
</dbReference>
<keyword evidence="11" id="KW-1133">Transmembrane helix</keyword>
<dbReference type="EMBL" id="CAJFCV020000006">
    <property type="protein sequence ID" value="CAG9132255.1"/>
    <property type="molecule type" value="Genomic_DNA"/>
</dbReference>
<keyword evidence="11" id="KW-0472">Membrane</keyword>
<evidence type="ECO:0000256" key="10">
    <source>
        <dbReference type="SAM" id="MobiDB-lite"/>
    </source>
</evidence>
<keyword evidence="11" id="KW-0812">Transmembrane</keyword>
<evidence type="ECO:0000256" key="6">
    <source>
        <dbReference type="ARBA" id="ARBA00023295"/>
    </source>
</evidence>
<evidence type="ECO:0000256" key="9">
    <source>
        <dbReference type="PIRSR" id="PIRSR001093-1"/>
    </source>
</evidence>
<reference evidence="18" key="1">
    <citation type="submission" date="2016-11" db="UniProtKB">
        <authorList>
            <consortium name="WormBaseParasite"/>
        </authorList>
    </citation>
    <scope>IDENTIFICATION</scope>
</reference>
<sequence>MRPLDSRKCRQPKKNSKKSVSDSFQKSAERCAIGVKLSGRFSRFCHEEMIYLSIFVLLPISSWAWLPHLPLTGSVIPIPQKIVYHHENRTVTPGNIRIDLGDLKDSDILKFAKETYETRWFFPHSPNQKKELSKATDDADTLVLKVTVKELKLDEKLYPQQGMNENYTLTVYEDSGPAFLEAATVWGALRGLETFSQLIFLHDGKYYIRSAHIKDWPEYPYRGLLIDSGRHFIPKNVIKRQIDLLSQNKFNVLHWHVSDSESFPYVSKKFPEIAKQGAYDKKYTYSPEDVQEIVEHARLRGIRVLAEFDTPGHMASWRGIQGLMTNCSKEEPNVLDPSKESTFQFLEQFFTEIKETFPESWIHLGGDEIHMFSQCWENSPNVVKFMESKGWAKNVTALVNYYFDRFQGIIEKVYGTKNGDNILMWEEVFQNNNPRPNSVAHVWLNRNLVAQTTAKGHRTIVSQGWYLDHIHGGEDWHDLYSNDPRGFTGSEKQKSLVIGGEACMWGEFIDATNLETTVWPRATAVAERLWSNPSMKAAEAQARMHEQRCRSLGRGFFVRPAHGPDFCPFNVDFPYPA</sequence>